<proteinExistence type="predicted"/>
<keyword evidence="4" id="KW-1185">Reference proteome</keyword>
<organism evidence="3 4">
    <name type="scientific">Chitinophaga qingshengii</name>
    <dbReference type="NCBI Taxonomy" id="1569794"/>
    <lineage>
        <taxon>Bacteria</taxon>
        <taxon>Pseudomonadati</taxon>
        <taxon>Bacteroidota</taxon>
        <taxon>Chitinophagia</taxon>
        <taxon>Chitinophagales</taxon>
        <taxon>Chitinophagaceae</taxon>
        <taxon>Chitinophaga</taxon>
    </lineage>
</organism>
<comment type="caution">
    <text evidence="3">The sequence shown here is derived from an EMBL/GenBank/DDBJ whole genome shotgun (WGS) entry which is preliminary data.</text>
</comment>
<feature type="domain" description="HTH cro/C1-type" evidence="2">
    <location>
        <begin position="16"/>
        <end position="71"/>
    </location>
</feature>
<dbReference type="EMBL" id="JACVFC010000001">
    <property type="protein sequence ID" value="MBC9929031.1"/>
    <property type="molecule type" value="Genomic_DNA"/>
</dbReference>
<keyword evidence="1" id="KW-0175">Coiled coil</keyword>
<dbReference type="Proteomes" id="UP000659124">
    <property type="component" value="Unassembled WGS sequence"/>
</dbReference>
<dbReference type="PROSITE" id="PS50943">
    <property type="entry name" value="HTH_CROC1"/>
    <property type="match status" value="1"/>
</dbReference>
<evidence type="ECO:0000259" key="2">
    <source>
        <dbReference type="PROSITE" id="PS50943"/>
    </source>
</evidence>
<dbReference type="RefSeq" id="WP_188086184.1">
    <property type="nucleotide sequence ID" value="NZ_JACVFC010000001.1"/>
</dbReference>
<protein>
    <submittedName>
        <fullName evidence="3">Helix-turn-helix transcriptional regulator</fullName>
    </submittedName>
</protein>
<evidence type="ECO:0000313" key="4">
    <source>
        <dbReference type="Proteomes" id="UP000659124"/>
    </source>
</evidence>
<evidence type="ECO:0000313" key="3">
    <source>
        <dbReference type="EMBL" id="MBC9929031.1"/>
    </source>
</evidence>
<reference evidence="3 4" key="1">
    <citation type="submission" date="2020-09" db="EMBL/GenBank/DDBJ databases">
        <title>Genome sequences of type strains of Chitinophaga qingshengii and Chitinophaga varians.</title>
        <authorList>
            <person name="Kittiwongwattana C."/>
        </authorList>
    </citation>
    <scope>NUCLEOTIDE SEQUENCE [LARGE SCALE GENOMIC DNA]</scope>
    <source>
        <strain evidence="3 4">JCM 30026</strain>
    </source>
</reference>
<dbReference type="SUPFAM" id="SSF47413">
    <property type="entry name" value="lambda repressor-like DNA-binding domains"/>
    <property type="match status" value="1"/>
</dbReference>
<accession>A0ABR7TFC2</accession>
<gene>
    <name evidence="3" type="ORF">ICL07_01515</name>
</gene>
<evidence type="ECO:0000256" key="1">
    <source>
        <dbReference type="SAM" id="Coils"/>
    </source>
</evidence>
<dbReference type="InterPro" id="IPR010982">
    <property type="entry name" value="Lambda_DNA-bd_dom_sf"/>
</dbReference>
<dbReference type="Gene3D" id="1.10.260.40">
    <property type="entry name" value="lambda repressor-like DNA-binding domains"/>
    <property type="match status" value="1"/>
</dbReference>
<sequence>MSITTMNKSIHEGRNIKRFREMLNMTQEAMAADLGDDWTQKKISLLEGKEKVEPEIINQVAKVLKVPAEAIKNFDEETAIQNIQNNYEGAVIHGGPTVNYKCTINPMDKWLEAMEENKKLYERLLQTEREKVEMLEKQLNEKKK</sequence>
<name>A0ABR7TFC2_9BACT</name>
<dbReference type="InterPro" id="IPR001387">
    <property type="entry name" value="Cro/C1-type_HTH"/>
</dbReference>
<dbReference type="CDD" id="cd00093">
    <property type="entry name" value="HTH_XRE"/>
    <property type="match status" value="1"/>
</dbReference>
<feature type="coiled-coil region" evidence="1">
    <location>
        <begin position="111"/>
        <end position="138"/>
    </location>
</feature>